<dbReference type="PROSITE" id="PS51257">
    <property type="entry name" value="PROKAR_LIPOPROTEIN"/>
    <property type="match status" value="1"/>
</dbReference>
<evidence type="ECO:0000313" key="3">
    <source>
        <dbReference type="Proteomes" id="UP000799437"/>
    </source>
</evidence>
<name>A0A6A6VS05_9PEZI</name>
<accession>A0A6A6VS05</accession>
<dbReference type="Proteomes" id="UP000799437">
    <property type="component" value="Unassembled WGS sequence"/>
</dbReference>
<dbReference type="AlphaFoldDB" id="A0A6A6VS05"/>
<dbReference type="GeneID" id="54481627"/>
<feature type="non-terminal residue" evidence="2">
    <location>
        <position position="216"/>
    </location>
</feature>
<keyword evidence="1" id="KW-0812">Transmembrane</keyword>
<keyword evidence="1" id="KW-1133">Transmembrane helix</keyword>
<reference evidence="2" key="1">
    <citation type="journal article" date="2020" name="Stud. Mycol.">
        <title>101 Dothideomycetes genomes: a test case for predicting lifestyles and emergence of pathogens.</title>
        <authorList>
            <person name="Haridas S."/>
            <person name="Albert R."/>
            <person name="Binder M."/>
            <person name="Bloem J."/>
            <person name="Labutti K."/>
            <person name="Salamov A."/>
            <person name="Andreopoulos B."/>
            <person name="Baker S."/>
            <person name="Barry K."/>
            <person name="Bills G."/>
            <person name="Bluhm B."/>
            <person name="Cannon C."/>
            <person name="Castanera R."/>
            <person name="Culley D."/>
            <person name="Daum C."/>
            <person name="Ezra D."/>
            <person name="Gonzalez J."/>
            <person name="Henrissat B."/>
            <person name="Kuo A."/>
            <person name="Liang C."/>
            <person name="Lipzen A."/>
            <person name="Lutzoni F."/>
            <person name="Magnuson J."/>
            <person name="Mondo S."/>
            <person name="Nolan M."/>
            <person name="Ohm R."/>
            <person name="Pangilinan J."/>
            <person name="Park H.-J."/>
            <person name="Ramirez L."/>
            <person name="Alfaro M."/>
            <person name="Sun H."/>
            <person name="Tritt A."/>
            <person name="Yoshinaga Y."/>
            <person name="Zwiers L.-H."/>
            <person name="Turgeon B."/>
            <person name="Goodwin S."/>
            <person name="Spatafora J."/>
            <person name="Crous P."/>
            <person name="Grigoriev I."/>
        </authorList>
    </citation>
    <scope>NUCLEOTIDE SEQUENCE</scope>
    <source>
        <strain evidence="2">CBS 121739</strain>
    </source>
</reference>
<evidence type="ECO:0000256" key="1">
    <source>
        <dbReference type="SAM" id="Phobius"/>
    </source>
</evidence>
<keyword evidence="1" id="KW-0472">Membrane</keyword>
<evidence type="ECO:0000313" key="2">
    <source>
        <dbReference type="EMBL" id="KAF2752544.1"/>
    </source>
</evidence>
<dbReference type="RefSeq" id="XP_033595002.1">
    <property type="nucleotide sequence ID" value="XM_033740573.1"/>
</dbReference>
<sequence>MKTHVYPWKRLMPVGLGAAALACFLVSLYAATNKRVLREGIAIIKFNKPELPLVPKHRRSNTFRDINVPHPGLPSLDPQDIDIPIPVMPNSNEIQSKVLSAIGSAQTATSNVIDEVQNTAGNIIDKAKNLTNIALPRNITIGTQSYCVNLDHDTTCRDLPLDLSSLLPADTLHVLESVMPGFSSLAEKLNRFTVPIFLYILIAGIMCSFSLWLACI</sequence>
<dbReference type="EMBL" id="ML996610">
    <property type="protein sequence ID" value="KAF2752544.1"/>
    <property type="molecule type" value="Genomic_DNA"/>
</dbReference>
<gene>
    <name evidence="2" type="ORF">EJ05DRAFT_296962</name>
</gene>
<protein>
    <submittedName>
        <fullName evidence="2">Uncharacterized protein</fullName>
    </submittedName>
</protein>
<feature type="transmembrane region" description="Helical" evidence="1">
    <location>
        <begin position="196"/>
        <end position="215"/>
    </location>
</feature>
<keyword evidence="3" id="KW-1185">Reference proteome</keyword>
<organism evidence="2 3">
    <name type="scientific">Pseudovirgaria hyperparasitica</name>
    <dbReference type="NCBI Taxonomy" id="470096"/>
    <lineage>
        <taxon>Eukaryota</taxon>
        <taxon>Fungi</taxon>
        <taxon>Dikarya</taxon>
        <taxon>Ascomycota</taxon>
        <taxon>Pezizomycotina</taxon>
        <taxon>Dothideomycetes</taxon>
        <taxon>Dothideomycetes incertae sedis</taxon>
        <taxon>Acrospermales</taxon>
        <taxon>Acrospermaceae</taxon>
        <taxon>Pseudovirgaria</taxon>
    </lineage>
</organism>
<proteinExistence type="predicted"/>